<dbReference type="GeneID" id="96002653"/>
<comment type="caution">
    <text evidence="1">The sequence shown here is derived from an EMBL/GenBank/DDBJ whole genome shotgun (WGS) entry which is preliminary data.</text>
</comment>
<reference evidence="1 2" key="1">
    <citation type="journal article" date="2020" name="Microbiol. Resour. Announc.">
        <title>Draft Genome Sequence of a Cladosporium Species Isolated from the Mesophotic Ascidian Didemnum maculosum.</title>
        <authorList>
            <person name="Gioti A."/>
            <person name="Siaperas R."/>
            <person name="Nikolaivits E."/>
            <person name="Le Goff G."/>
            <person name="Ouazzani J."/>
            <person name="Kotoulas G."/>
            <person name="Topakas E."/>
        </authorList>
    </citation>
    <scope>NUCLEOTIDE SEQUENCE [LARGE SCALE GENOMIC DNA]</scope>
    <source>
        <strain evidence="1 2">TM138-S3</strain>
    </source>
</reference>
<dbReference type="RefSeq" id="XP_069233192.1">
    <property type="nucleotide sequence ID" value="XM_069369815.1"/>
</dbReference>
<evidence type="ECO:0000313" key="1">
    <source>
        <dbReference type="EMBL" id="KAL1590087.1"/>
    </source>
</evidence>
<gene>
    <name evidence="1" type="ORF">WHR41_01209</name>
</gene>
<proteinExistence type="predicted"/>
<dbReference type="AlphaFoldDB" id="A0AB34L134"/>
<evidence type="ECO:0000313" key="2">
    <source>
        <dbReference type="Proteomes" id="UP000803884"/>
    </source>
</evidence>
<keyword evidence="2" id="KW-1185">Reference proteome</keyword>
<protein>
    <submittedName>
        <fullName evidence="1">Uncharacterized protein</fullName>
    </submittedName>
</protein>
<sequence length="69" mass="7899">MAPSQNIASAPKPRGHNVKHKCHEYKSHGYPPRGSWTCCKCRQTNMPTLSPERCALDGHYKCPHCYVFR</sequence>
<organism evidence="1 2">
    <name type="scientific">Cladosporium halotolerans</name>
    <dbReference type="NCBI Taxonomy" id="1052096"/>
    <lineage>
        <taxon>Eukaryota</taxon>
        <taxon>Fungi</taxon>
        <taxon>Dikarya</taxon>
        <taxon>Ascomycota</taxon>
        <taxon>Pezizomycotina</taxon>
        <taxon>Dothideomycetes</taxon>
        <taxon>Dothideomycetidae</taxon>
        <taxon>Cladosporiales</taxon>
        <taxon>Cladosporiaceae</taxon>
        <taxon>Cladosporium</taxon>
    </lineage>
</organism>
<name>A0AB34L134_9PEZI</name>
<accession>A0AB34L134</accession>
<dbReference type="EMBL" id="JAAQHG020000003">
    <property type="protein sequence ID" value="KAL1590087.1"/>
    <property type="molecule type" value="Genomic_DNA"/>
</dbReference>
<dbReference type="Proteomes" id="UP000803884">
    <property type="component" value="Unassembled WGS sequence"/>
</dbReference>